<accession>A0A200PMD4</accession>
<name>A0A200PMD4_MACCD</name>
<comment type="caution">
    <text evidence="4">The sequence shown here is derived from an EMBL/GenBank/DDBJ whole genome shotgun (WGS) entry which is preliminary data.</text>
</comment>
<keyword evidence="1" id="KW-0863">Zinc-finger</keyword>
<keyword evidence="5" id="KW-1185">Reference proteome</keyword>
<keyword evidence="1" id="KW-0862">Zinc</keyword>
<gene>
    <name evidence="4" type="ORF">BVC80_7265g2</name>
</gene>
<dbReference type="InParanoid" id="A0A200PMD4"/>
<evidence type="ECO:0000259" key="3">
    <source>
        <dbReference type="PROSITE" id="PS50157"/>
    </source>
</evidence>
<protein>
    <submittedName>
        <fullName evidence="4">Zinc finger protein</fullName>
    </submittedName>
</protein>
<dbReference type="Pfam" id="PF13912">
    <property type="entry name" value="zf-C2H2_6"/>
    <property type="match status" value="2"/>
</dbReference>
<proteinExistence type="predicted"/>
<dbReference type="GO" id="GO:0008270">
    <property type="term" value="F:zinc ion binding"/>
    <property type="evidence" value="ECO:0007669"/>
    <property type="project" value="UniProtKB-KW"/>
</dbReference>
<feature type="domain" description="C2H2-type" evidence="3">
    <location>
        <begin position="129"/>
        <end position="156"/>
    </location>
</feature>
<keyword evidence="1" id="KW-0479">Metal-binding</keyword>
<dbReference type="Gene3D" id="3.30.160.60">
    <property type="entry name" value="Classic Zinc Finger"/>
    <property type="match status" value="1"/>
</dbReference>
<dbReference type="PROSITE" id="PS00028">
    <property type="entry name" value="ZINC_FINGER_C2H2_1"/>
    <property type="match status" value="1"/>
</dbReference>
<evidence type="ECO:0000256" key="2">
    <source>
        <dbReference type="SAM" id="MobiDB-lite"/>
    </source>
</evidence>
<dbReference type="InterPro" id="IPR013087">
    <property type="entry name" value="Znf_C2H2_type"/>
</dbReference>
<dbReference type="Proteomes" id="UP000195402">
    <property type="component" value="Unassembled WGS sequence"/>
</dbReference>
<dbReference type="PROSITE" id="PS50157">
    <property type="entry name" value="ZINC_FINGER_C2H2_2"/>
    <property type="match status" value="1"/>
</dbReference>
<evidence type="ECO:0000313" key="5">
    <source>
        <dbReference type="Proteomes" id="UP000195402"/>
    </source>
</evidence>
<organism evidence="4 5">
    <name type="scientific">Macleaya cordata</name>
    <name type="common">Five-seeded plume-poppy</name>
    <name type="synonym">Bocconia cordata</name>
    <dbReference type="NCBI Taxonomy" id="56857"/>
    <lineage>
        <taxon>Eukaryota</taxon>
        <taxon>Viridiplantae</taxon>
        <taxon>Streptophyta</taxon>
        <taxon>Embryophyta</taxon>
        <taxon>Tracheophyta</taxon>
        <taxon>Spermatophyta</taxon>
        <taxon>Magnoliopsida</taxon>
        <taxon>Ranunculales</taxon>
        <taxon>Papaveraceae</taxon>
        <taxon>Papaveroideae</taxon>
        <taxon>Macleaya</taxon>
    </lineage>
</organism>
<evidence type="ECO:0000256" key="1">
    <source>
        <dbReference type="PROSITE-ProRule" id="PRU00042"/>
    </source>
</evidence>
<dbReference type="SUPFAM" id="SSF57667">
    <property type="entry name" value="beta-beta-alpha zinc fingers"/>
    <property type="match status" value="1"/>
</dbReference>
<dbReference type="InterPro" id="IPR036236">
    <property type="entry name" value="Znf_C2H2_sf"/>
</dbReference>
<feature type="region of interest" description="Disordered" evidence="2">
    <location>
        <begin position="21"/>
        <end position="104"/>
    </location>
</feature>
<evidence type="ECO:0000313" key="4">
    <source>
        <dbReference type="EMBL" id="OUZ99378.1"/>
    </source>
</evidence>
<dbReference type="OrthoDB" id="3437960at2759"/>
<dbReference type="AlphaFoldDB" id="A0A200PMD4"/>
<dbReference type="EMBL" id="MVGT01004499">
    <property type="protein sequence ID" value="OUZ99378.1"/>
    <property type="molecule type" value="Genomic_DNA"/>
</dbReference>
<sequence length="236" mass="26549">MAGNPDPQGLPDHIDLNVTHEFVLPLNDKPENPNPEATLEFDLNQQLQPIEGQPILGPHEQPQPNEAQPILGPHEQPQPNEAQPILGPHEQPQPNEAQPILGPHEQPQQNEAQLLGPHDQPQPIRVLPFPCHYCPRRFGRGGALGGHERIHRTDELPRMFPSKLCLERFETGQKLGGHVTRVHVHGRVLNQVRCKSTSAHAFFKGIKLDVVMDRWRLHFPTPFNALLLASGPFRVY</sequence>
<reference evidence="4 5" key="1">
    <citation type="journal article" date="2017" name="Mol. Plant">
        <title>The Genome of Medicinal Plant Macleaya cordata Provides New Insights into Benzylisoquinoline Alkaloids Metabolism.</title>
        <authorList>
            <person name="Liu X."/>
            <person name="Liu Y."/>
            <person name="Huang P."/>
            <person name="Ma Y."/>
            <person name="Qing Z."/>
            <person name="Tang Q."/>
            <person name="Cao H."/>
            <person name="Cheng P."/>
            <person name="Zheng Y."/>
            <person name="Yuan Z."/>
            <person name="Zhou Y."/>
            <person name="Liu J."/>
            <person name="Tang Z."/>
            <person name="Zhuo Y."/>
            <person name="Zhang Y."/>
            <person name="Yu L."/>
            <person name="Huang J."/>
            <person name="Yang P."/>
            <person name="Peng Q."/>
            <person name="Zhang J."/>
            <person name="Jiang W."/>
            <person name="Zhang Z."/>
            <person name="Lin K."/>
            <person name="Ro D.K."/>
            <person name="Chen X."/>
            <person name="Xiong X."/>
            <person name="Shang Y."/>
            <person name="Huang S."/>
            <person name="Zeng J."/>
        </authorList>
    </citation>
    <scope>NUCLEOTIDE SEQUENCE [LARGE SCALE GENOMIC DNA]</scope>
    <source>
        <strain evidence="5">cv. BLH2017</strain>
        <tissue evidence="4">Root</tissue>
    </source>
</reference>